<reference evidence="1 2" key="1">
    <citation type="submission" date="2018-10" db="EMBL/GenBank/DDBJ databases">
        <title>Genomic Encyclopedia of Archaeal and Bacterial Type Strains, Phase II (KMG-II): from individual species to whole genera.</title>
        <authorList>
            <person name="Goeker M."/>
        </authorList>
    </citation>
    <scope>NUCLEOTIDE SEQUENCE [LARGE SCALE GENOMIC DNA]</scope>
    <source>
        <strain evidence="1 2">DSM 25217</strain>
    </source>
</reference>
<accession>A0A3M0CQC8</accession>
<keyword evidence="2" id="KW-1185">Reference proteome</keyword>
<proteinExistence type="predicted"/>
<dbReference type="AlphaFoldDB" id="A0A3M0CQC8"/>
<evidence type="ECO:0000313" key="1">
    <source>
        <dbReference type="EMBL" id="RMB09026.1"/>
    </source>
</evidence>
<gene>
    <name evidence="1" type="ORF">BXY39_1673</name>
</gene>
<dbReference type="EMBL" id="REFR01000010">
    <property type="protein sequence ID" value="RMB09026.1"/>
    <property type="molecule type" value="Genomic_DNA"/>
</dbReference>
<protein>
    <submittedName>
        <fullName evidence="1">Uncharacterized protein</fullName>
    </submittedName>
</protein>
<organism evidence="1 2">
    <name type="scientific">Eilatimonas milleporae</name>
    <dbReference type="NCBI Taxonomy" id="911205"/>
    <lineage>
        <taxon>Bacteria</taxon>
        <taxon>Pseudomonadati</taxon>
        <taxon>Pseudomonadota</taxon>
        <taxon>Alphaproteobacteria</taxon>
        <taxon>Kordiimonadales</taxon>
        <taxon>Kordiimonadaceae</taxon>
        <taxon>Eilatimonas</taxon>
    </lineage>
</organism>
<dbReference type="Proteomes" id="UP000271227">
    <property type="component" value="Unassembled WGS sequence"/>
</dbReference>
<sequence length="73" mass="8578">MHIFIDTNIFLNFFHFTKDDLDALNDVFASQEHDAATVYLTEQVRDEIRRARGDSNLWPLPSEDLIAPIRNMR</sequence>
<evidence type="ECO:0000313" key="2">
    <source>
        <dbReference type="Proteomes" id="UP000271227"/>
    </source>
</evidence>
<dbReference type="InParanoid" id="A0A3M0CQC8"/>
<name>A0A3M0CQC8_9PROT</name>
<comment type="caution">
    <text evidence="1">The sequence shown here is derived from an EMBL/GenBank/DDBJ whole genome shotgun (WGS) entry which is preliminary data.</text>
</comment>